<keyword evidence="6" id="KW-1185">Reference proteome</keyword>
<feature type="domain" description="Bromo" evidence="4">
    <location>
        <begin position="290"/>
        <end position="361"/>
    </location>
</feature>
<dbReference type="Gene3D" id="1.20.920.10">
    <property type="entry name" value="Bromodomain-like"/>
    <property type="match status" value="1"/>
</dbReference>
<dbReference type="InterPro" id="IPR001487">
    <property type="entry name" value="Bromodomain"/>
</dbReference>
<proteinExistence type="predicted"/>
<evidence type="ECO:0000256" key="1">
    <source>
        <dbReference type="ARBA" id="ARBA00023117"/>
    </source>
</evidence>
<feature type="compositionally biased region" description="Polar residues" evidence="3">
    <location>
        <begin position="240"/>
        <end position="253"/>
    </location>
</feature>
<dbReference type="InParanoid" id="A0A7J7E253"/>
<feature type="compositionally biased region" description="Basic and acidic residues" evidence="3">
    <location>
        <begin position="515"/>
        <end position="545"/>
    </location>
</feature>
<feature type="region of interest" description="Disordered" evidence="3">
    <location>
        <begin position="429"/>
        <end position="649"/>
    </location>
</feature>
<accession>A0A7J7E253</accession>
<name>A0A7J7E253_TRIWF</name>
<feature type="compositionally biased region" description="Basic and acidic residues" evidence="3">
    <location>
        <begin position="574"/>
        <end position="606"/>
    </location>
</feature>
<feature type="compositionally biased region" description="Basic residues" evidence="3">
    <location>
        <begin position="255"/>
        <end position="266"/>
    </location>
</feature>
<dbReference type="PANTHER" id="PTHR37888:SF11">
    <property type="entry name" value="DNA-BINDING BROMODOMAIN-CONTAINING PROTEIN"/>
    <property type="match status" value="1"/>
</dbReference>
<gene>
    <name evidence="5" type="ORF">HS088_TW01G00604</name>
</gene>
<evidence type="ECO:0000313" key="5">
    <source>
        <dbReference type="EMBL" id="KAF5752688.1"/>
    </source>
</evidence>
<sequence length="649" mass="72845">MENQNQNQNQNQTWSTWEELLLACAVKRHGYKDWDSVSMEIQTRTSLPHILTTAHHCKLKYHDLKRRFTTPAAKPDGEQVAEGDKVDDVPWLEELRKIRVAELKQEVQRYDVSILSLQSRVKRLEEERERERGLREENGNIREKPDLEEERSENDKRGDDKGGERLEMPVKVENRKLIPGEDSDRENRSVNGSNSTGSNRKAIEKEMVKSEPEPVQTGGDEPRPVLSGSNSKPDGEDDSVTQMSSDVQSSASLGSKRKRKVRKRRAVSGDSVKQVPVKSQPLIQVLDSIRSSQHGPLFDCRLESQETEEYRNMVKQHMDLGTIQARLDQGSYKFCTLSFYRDLLLLFNNAIVFFPKSSQEWLAACELLTLVSAEMRKETQKSDSTQKTASVPSQPKPELEKSDSLLARQKSSAPIVVCRKRSSISSKSSLSSSFAKKVDPQESRDDNEDDDNNKKPAIDTEPIVVEQQSLLNIKPDSKPKTGTRSTRRGSKLLSASSATPNRKQSTILPGSKAASNDKVETHKSDKKKAEALALEKKKAAADFLKRIKKNSPQEGSKRSVSKGSNNNSSGGGGEQKKSISDKKDKGKDRMTRTLSERKQTKDEGSPSKRSIGRPPKKTAEVSTVTGRRRRESDGNGVAETKRPAKRSRR</sequence>
<dbReference type="GO" id="GO:0016301">
    <property type="term" value="F:kinase activity"/>
    <property type="evidence" value="ECO:0007669"/>
    <property type="project" value="UniProtKB-KW"/>
</dbReference>
<dbReference type="Gene3D" id="1.10.10.60">
    <property type="entry name" value="Homeodomain-like"/>
    <property type="match status" value="1"/>
</dbReference>
<dbReference type="Pfam" id="PF00249">
    <property type="entry name" value="Myb_DNA-binding"/>
    <property type="match status" value="1"/>
</dbReference>
<dbReference type="OrthoDB" id="1742084at2759"/>
<comment type="caution">
    <text evidence="5">The sequence shown here is derived from an EMBL/GenBank/DDBJ whole genome shotgun (WGS) entry which is preliminary data.</text>
</comment>
<evidence type="ECO:0000256" key="3">
    <source>
        <dbReference type="SAM" id="MobiDB-lite"/>
    </source>
</evidence>
<organism evidence="5 6">
    <name type="scientific">Tripterygium wilfordii</name>
    <name type="common">Thunder God vine</name>
    <dbReference type="NCBI Taxonomy" id="458696"/>
    <lineage>
        <taxon>Eukaryota</taxon>
        <taxon>Viridiplantae</taxon>
        <taxon>Streptophyta</taxon>
        <taxon>Embryophyta</taxon>
        <taxon>Tracheophyta</taxon>
        <taxon>Spermatophyta</taxon>
        <taxon>Magnoliopsida</taxon>
        <taxon>eudicotyledons</taxon>
        <taxon>Gunneridae</taxon>
        <taxon>Pentapetalae</taxon>
        <taxon>rosids</taxon>
        <taxon>fabids</taxon>
        <taxon>Celastrales</taxon>
        <taxon>Celastraceae</taxon>
        <taxon>Tripterygium</taxon>
    </lineage>
</organism>
<dbReference type="SMART" id="SM00717">
    <property type="entry name" value="SANT"/>
    <property type="match status" value="1"/>
</dbReference>
<dbReference type="Proteomes" id="UP000593562">
    <property type="component" value="Unassembled WGS sequence"/>
</dbReference>
<reference evidence="5 6" key="1">
    <citation type="journal article" date="2020" name="Nat. Commun.">
        <title>Genome of Tripterygium wilfordii and identification of cytochrome P450 involved in triptolide biosynthesis.</title>
        <authorList>
            <person name="Tu L."/>
            <person name="Su P."/>
            <person name="Zhang Z."/>
            <person name="Gao L."/>
            <person name="Wang J."/>
            <person name="Hu T."/>
            <person name="Zhou J."/>
            <person name="Zhang Y."/>
            <person name="Zhao Y."/>
            <person name="Liu Y."/>
            <person name="Song Y."/>
            <person name="Tong Y."/>
            <person name="Lu Y."/>
            <person name="Yang J."/>
            <person name="Xu C."/>
            <person name="Jia M."/>
            <person name="Peters R.J."/>
            <person name="Huang L."/>
            <person name="Gao W."/>
        </authorList>
    </citation>
    <scope>NUCLEOTIDE SEQUENCE [LARGE SCALE GENOMIC DNA]</scope>
    <source>
        <strain evidence="6">cv. XIE 37</strain>
        <tissue evidence="5">Leaf</tissue>
    </source>
</reference>
<dbReference type="InterPro" id="IPR036427">
    <property type="entry name" value="Bromodomain-like_sf"/>
</dbReference>
<feature type="region of interest" description="Disordered" evidence="3">
    <location>
        <begin position="378"/>
        <end position="405"/>
    </location>
</feature>
<dbReference type="PROSITE" id="PS50014">
    <property type="entry name" value="BROMODOMAIN_2"/>
    <property type="match status" value="1"/>
</dbReference>
<feature type="compositionally biased region" description="Basic and acidic residues" evidence="3">
    <location>
        <begin position="153"/>
        <end position="179"/>
    </location>
</feature>
<keyword evidence="5" id="KW-0808">Transferase</keyword>
<evidence type="ECO:0000313" key="6">
    <source>
        <dbReference type="Proteomes" id="UP000593562"/>
    </source>
</evidence>
<dbReference type="SUPFAM" id="SSF47370">
    <property type="entry name" value="Bromodomain"/>
    <property type="match status" value="1"/>
</dbReference>
<evidence type="ECO:0000259" key="4">
    <source>
        <dbReference type="PROSITE" id="PS50014"/>
    </source>
</evidence>
<dbReference type="SMART" id="SM00297">
    <property type="entry name" value="BROMO"/>
    <property type="match status" value="1"/>
</dbReference>
<feature type="compositionally biased region" description="Basic and acidic residues" evidence="3">
    <location>
        <begin position="201"/>
        <end position="212"/>
    </location>
</feature>
<dbReference type="Pfam" id="PF00439">
    <property type="entry name" value="Bromodomain"/>
    <property type="match status" value="1"/>
</dbReference>
<dbReference type="CDD" id="cd00167">
    <property type="entry name" value="SANT"/>
    <property type="match status" value="1"/>
</dbReference>
<feature type="region of interest" description="Disordered" evidence="3">
    <location>
        <begin position="122"/>
        <end position="273"/>
    </location>
</feature>
<dbReference type="AlphaFoldDB" id="A0A7J7E253"/>
<dbReference type="CDD" id="cd04369">
    <property type="entry name" value="Bromodomain"/>
    <property type="match status" value="1"/>
</dbReference>
<evidence type="ECO:0000256" key="2">
    <source>
        <dbReference type="PROSITE-ProRule" id="PRU00035"/>
    </source>
</evidence>
<dbReference type="SUPFAM" id="SSF46689">
    <property type="entry name" value="Homeodomain-like"/>
    <property type="match status" value="1"/>
</dbReference>
<dbReference type="FunCoup" id="A0A7J7E253">
    <property type="interactions" value="497"/>
</dbReference>
<dbReference type="EMBL" id="JAAARO010000001">
    <property type="protein sequence ID" value="KAF5752688.1"/>
    <property type="molecule type" value="Genomic_DNA"/>
</dbReference>
<keyword evidence="5" id="KW-0418">Kinase</keyword>
<feature type="compositionally biased region" description="Polar residues" evidence="3">
    <location>
        <begin position="382"/>
        <end position="393"/>
    </location>
</feature>
<feature type="compositionally biased region" description="Polar residues" evidence="3">
    <location>
        <begin position="493"/>
        <end position="508"/>
    </location>
</feature>
<dbReference type="PANTHER" id="PTHR37888">
    <property type="entry name" value="DNA-BINDING BROMODOMAIN-CONTAINING PROTEIN"/>
    <property type="match status" value="1"/>
</dbReference>
<keyword evidence="1 2" id="KW-0103">Bromodomain</keyword>
<feature type="compositionally biased region" description="Polar residues" evidence="3">
    <location>
        <begin position="189"/>
        <end position="199"/>
    </location>
</feature>
<dbReference type="InterPro" id="IPR001005">
    <property type="entry name" value="SANT/Myb"/>
</dbReference>
<feature type="compositionally biased region" description="Basic and acidic residues" evidence="3">
    <location>
        <begin position="122"/>
        <end position="145"/>
    </location>
</feature>
<dbReference type="InterPro" id="IPR009057">
    <property type="entry name" value="Homeodomain-like_sf"/>
</dbReference>
<protein>
    <submittedName>
        <fullName evidence="5">1-phosphatidylinositol 3-phosphate 5-kinase</fullName>
    </submittedName>
</protein>